<organism evidence="1 2">
    <name type="scientific">Parasynechococcus marenigrum (strain WH8102)</name>
    <dbReference type="NCBI Taxonomy" id="84588"/>
    <lineage>
        <taxon>Bacteria</taxon>
        <taxon>Bacillati</taxon>
        <taxon>Cyanobacteriota</taxon>
        <taxon>Cyanophyceae</taxon>
        <taxon>Synechococcales</taxon>
        <taxon>Prochlorococcaceae</taxon>
        <taxon>Parasynechococcus</taxon>
        <taxon>Parasynechococcus marenigrum</taxon>
    </lineage>
</organism>
<dbReference type="EMBL" id="BX569692">
    <property type="protein sequence ID" value="CAE07934.1"/>
    <property type="molecule type" value="Genomic_DNA"/>
</dbReference>
<dbReference type="Pfam" id="PF11251">
    <property type="entry name" value="DUF3050"/>
    <property type="match status" value="1"/>
</dbReference>
<name>Q7U6C0_PARMW</name>
<sequence length="246" mass="27055">MDLQRHPLPEAIVSIADLRVFVEHHVFAVWDFMLLLKALQQHLAPSGVPWVPPKHPRSAGLINSLVAEEECDCLPEALGGPLHLSHFGIYRRAMVEIGADTSAIDAVLQQAMAGDLGSAVPHPRIPPAAARFLTTTQVLIQDGESHALAAAFAYGRELLVPDLFRALLKRLQALALPCPTLCWYLERHIALDGDSHGPLAEAMVLALVGDDAKAMQRVEQVKRQVIEDRKRFWDALHAELRSPVPV</sequence>
<proteinExistence type="predicted"/>
<keyword evidence="2" id="KW-1185">Reference proteome</keyword>
<dbReference type="RefSeq" id="WP_011128283.1">
    <property type="nucleotide sequence ID" value="NC_005070.1"/>
</dbReference>
<dbReference type="KEGG" id="syw:SYNW1419"/>
<evidence type="ECO:0000313" key="1">
    <source>
        <dbReference type="EMBL" id="CAE07934.1"/>
    </source>
</evidence>
<dbReference type="InterPro" id="IPR016084">
    <property type="entry name" value="Haem_Oase-like_multi-hlx"/>
</dbReference>
<reference evidence="1 2" key="1">
    <citation type="journal article" date="2003" name="Nature">
        <title>The genome of a motile marine Synechococcus.</title>
        <authorList>
            <person name="Palenik B."/>
            <person name="Brahamsha B."/>
            <person name="Larimer F."/>
            <person name="Land M."/>
            <person name="Hauser L."/>
            <person name="Chain P."/>
            <person name="Lamerdin J."/>
            <person name="Regala W."/>
            <person name="Allen E.A."/>
            <person name="McCarren J."/>
            <person name="Paulsen I."/>
            <person name="Dufresne A."/>
            <person name="Partensky F."/>
            <person name="Webb E."/>
            <person name="Waterbury J."/>
        </authorList>
    </citation>
    <scope>NUCLEOTIDE SEQUENCE [LARGE SCALE GENOMIC DNA]</scope>
    <source>
        <strain evidence="1 2">WH8102</strain>
    </source>
</reference>
<evidence type="ECO:0000313" key="2">
    <source>
        <dbReference type="Proteomes" id="UP000001422"/>
    </source>
</evidence>
<gene>
    <name evidence="1" type="ordered locus">SYNW1419</name>
</gene>
<protein>
    <recommendedName>
        <fullName evidence="3">DUF3050 domain-containing protein</fullName>
    </recommendedName>
</protein>
<dbReference type="eggNOG" id="ENOG502Z7VP">
    <property type="taxonomic scope" value="Bacteria"/>
</dbReference>
<dbReference type="SUPFAM" id="SSF48613">
    <property type="entry name" value="Heme oxygenase-like"/>
    <property type="match status" value="1"/>
</dbReference>
<dbReference type="InterPro" id="IPR024423">
    <property type="entry name" value="DUF3050"/>
</dbReference>
<accession>Q7U6C0</accession>
<dbReference type="AlphaFoldDB" id="Q7U6C0"/>
<dbReference type="Proteomes" id="UP000001422">
    <property type="component" value="Chromosome"/>
</dbReference>
<dbReference type="HOGENOM" id="CLU_094210_0_0_3"/>
<dbReference type="Gene3D" id="1.20.910.10">
    <property type="entry name" value="Heme oxygenase-like"/>
    <property type="match status" value="1"/>
</dbReference>
<dbReference type="STRING" id="84588.SYNW1419"/>
<evidence type="ECO:0008006" key="3">
    <source>
        <dbReference type="Google" id="ProtNLM"/>
    </source>
</evidence>